<reference evidence="2" key="1">
    <citation type="journal article" date="2021" name="Nat. Commun.">
        <title>Genetic determinants of endophytism in the Arabidopsis root mycobiome.</title>
        <authorList>
            <person name="Mesny F."/>
            <person name="Miyauchi S."/>
            <person name="Thiergart T."/>
            <person name="Pickel B."/>
            <person name="Atanasova L."/>
            <person name="Karlsson M."/>
            <person name="Huettel B."/>
            <person name="Barry K.W."/>
            <person name="Haridas S."/>
            <person name="Chen C."/>
            <person name="Bauer D."/>
            <person name="Andreopoulos W."/>
            <person name="Pangilinan J."/>
            <person name="LaButti K."/>
            <person name="Riley R."/>
            <person name="Lipzen A."/>
            <person name="Clum A."/>
            <person name="Drula E."/>
            <person name="Henrissat B."/>
            <person name="Kohler A."/>
            <person name="Grigoriev I.V."/>
            <person name="Martin F.M."/>
            <person name="Hacquard S."/>
        </authorList>
    </citation>
    <scope>NUCLEOTIDE SEQUENCE</scope>
    <source>
        <strain evidence="2">MPI-SDFR-AT-0073</strain>
    </source>
</reference>
<evidence type="ECO:0000313" key="3">
    <source>
        <dbReference type="Proteomes" id="UP000758603"/>
    </source>
</evidence>
<organism evidence="2 3">
    <name type="scientific">Truncatella angustata</name>
    <dbReference type="NCBI Taxonomy" id="152316"/>
    <lineage>
        <taxon>Eukaryota</taxon>
        <taxon>Fungi</taxon>
        <taxon>Dikarya</taxon>
        <taxon>Ascomycota</taxon>
        <taxon>Pezizomycotina</taxon>
        <taxon>Sordariomycetes</taxon>
        <taxon>Xylariomycetidae</taxon>
        <taxon>Amphisphaeriales</taxon>
        <taxon>Sporocadaceae</taxon>
        <taxon>Truncatella</taxon>
    </lineage>
</organism>
<sequence>MSRRSRARQKRLESTKTVRLANNFTTLNNLRTGVTGKIHPRVKDDGGMLSSPPDRKYQISATIEQLYKSARESKNEQVHSLVPLARCNNQKSTKGALSTPATTTSINPRYLAAGESTQGQDHTSCLPDSGEVAPARHDAPKELGHAFAHFRTSNPHLGWSEIREVLLQAREERRMSEVGLGSTSTKFWTLWDIERAQTILKLRHSAMSNGSVTTMEHAGNSNIGSSLLPRPEQGRHPYLGHGDCDFAIHTTTPGLVRTLQKTPQTRTARRKAKRLLHIRNSELESQLGRASSLAKNPNPSPLRLSLIIGHDEQDEEHVLDRPSDVTTEDVQLLRTGPIDDVLVQDKEILPWITIQLNALSDFPASEGGVERLLRVLTIEQIYDRMLTVSNWRQYARQMFTVLYCAKRDLNALETLDALRVQISLSHGFGPKHVPDEAEAHCQMTNICFTLMLQSRHNAHTGQVQKKYPFVGYATEYWSEHLMKSACKAHIDDQFSQLFCGLDNSFSTWTSVWNINIRAGESQQDKLVFSLYYAALLGLTNVIAQICAHIDSRADMDLAQFLRQRGGSYGTALEAASSRNHTQAVELLRQKKCSNESLKQKLSITIQNICSS</sequence>
<evidence type="ECO:0000313" key="2">
    <source>
        <dbReference type="EMBL" id="KAH6645617.1"/>
    </source>
</evidence>
<name>A0A9P8UB71_9PEZI</name>
<dbReference type="RefSeq" id="XP_045952131.1">
    <property type="nucleotide sequence ID" value="XM_046094940.1"/>
</dbReference>
<evidence type="ECO:0000256" key="1">
    <source>
        <dbReference type="SAM" id="MobiDB-lite"/>
    </source>
</evidence>
<gene>
    <name evidence="2" type="ORF">BKA67DRAFT_120003</name>
</gene>
<proteinExistence type="predicted"/>
<dbReference type="AlphaFoldDB" id="A0A9P8UB71"/>
<dbReference type="Proteomes" id="UP000758603">
    <property type="component" value="Unassembled WGS sequence"/>
</dbReference>
<feature type="region of interest" description="Disordered" evidence="1">
    <location>
        <begin position="36"/>
        <end position="55"/>
    </location>
</feature>
<keyword evidence="3" id="KW-1185">Reference proteome</keyword>
<dbReference type="GeneID" id="70123833"/>
<protein>
    <submittedName>
        <fullName evidence="2">Uncharacterized protein</fullName>
    </submittedName>
</protein>
<accession>A0A9P8UB71</accession>
<comment type="caution">
    <text evidence="2">The sequence shown here is derived from an EMBL/GenBank/DDBJ whole genome shotgun (WGS) entry which is preliminary data.</text>
</comment>
<dbReference type="EMBL" id="JAGPXC010000011">
    <property type="protein sequence ID" value="KAH6645617.1"/>
    <property type="molecule type" value="Genomic_DNA"/>
</dbReference>